<proteinExistence type="inferred from homology"/>
<dbReference type="GO" id="GO:0008973">
    <property type="term" value="F:phosphopentomutase activity"/>
    <property type="evidence" value="ECO:0007669"/>
    <property type="project" value="TreeGrafter"/>
</dbReference>
<comment type="similarity">
    <text evidence="2 7">Belongs to the phosphohexose mutase family.</text>
</comment>
<dbReference type="Pfam" id="PF02879">
    <property type="entry name" value="PGM_PMM_II"/>
    <property type="match status" value="1"/>
</dbReference>
<reference evidence="12 13" key="1">
    <citation type="submission" date="2016-12" db="EMBL/GenBank/DDBJ databases">
        <authorList>
            <person name="Song W.-J."/>
            <person name="Kurnit D.M."/>
        </authorList>
    </citation>
    <scope>NUCLEOTIDE SEQUENCE [LARGE SCALE GENOMIC DNA]</scope>
    <source>
        <strain evidence="12 13">CECT 9026</strain>
    </source>
</reference>
<evidence type="ECO:0000256" key="7">
    <source>
        <dbReference type="RuleBase" id="RU004326"/>
    </source>
</evidence>
<evidence type="ECO:0000313" key="13">
    <source>
        <dbReference type="Proteomes" id="UP000184774"/>
    </source>
</evidence>
<evidence type="ECO:0000313" key="12">
    <source>
        <dbReference type="EMBL" id="SIO93370.1"/>
    </source>
</evidence>
<protein>
    <submittedName>
        <fullName evidence="12">Phosphoglucomutase</fullName>
        <ecNumber evidence="12">5.4.2.2</ecNumber>
    </submittedName>
</protein>
<dbReference type="Gene3D" id="3.30.310.50">
    <property type="entry name" value="Alpha-D-phosphohexomutase, C-terminal domain"/>
    <property type="match status" value="1"/>
</dbReference>
<keyword evidence="3" id="KW-0597">Phosphoprotein</keyword>
<dbReference type="Gene3D" id="3.40.120.10">
    <property type="entry name" value="Alpha-D-Glucose-1,6-Bisphosphate, subunit A, domain 3"/>
    <property type="match status" value="3"/>
</dbReference>
<dbReference type="InterPro" id="IPR005841">
    <property type="entry name" value="Alpha-D-phosphohexomutase_SF"/>
</dbReference>
<dbReference type="GO" id="GO:0005975">
    <property type="term" value="P:carbohydrate metabolic process"/>
    <property type="evidence" value="ECO:0007669"/>
    <property type="project" value="InterPro"/>
</dbReference>
<dbReference type="Pfam" id="PF02880">
    <property type="entry name" value="PGM_PMM_III"/>
    <property type="match status" value="1"/>
</dbReference>
<evidence type="ECO:0000256" key="3">
    <source>
        <dbReference type="ARBA" id="ARBA00022553"/>
    </source>
</evidence>
<dbReference type="GO" id="GO:0000287">
    <property type="term" value="F:magnesium ion binding"/>
    <property type="evidence" value="ECO:0007669"/>
    <property type="project" value="InterPro"/>
</dbReference>
<dbReference type="GO" id="GO:0006166">
    <property type="term" value="P:purine ribonucleoside salvage"/>
    <property type="evidence" value="ECO:0007669"/>
    <property type="project" value="TreeGrafter"/>
</dbReference>
<dbReference type="OrthoDB" id="9803322at2"/>
<dbReference type="InterPro" id="IPR005843">
    <property type="entry name" value="A-D-PHexomutase_C"/>
</dbReference>
<comment type="cofactor">
    <cofactor evidence="1">
        <name>Mg(2+)</name>
        <dbReference type="ChEBI" id="CHEBI:18420"/>
    </cofactor>
</comment>
<accession>A0A1N6M1S0</accession>
<dbReference type="PANTHER" id="PTHR45745:SF1">
    <property type="entry name" value="PHOSPHOGLUCOMUTASE 2B-RELATED"/>
    <property type="match status" value="1"/>
</dbReference>
<evidence type="ECO:0000256" key="4">
    <source>
        <dbReference type="ARBA" id="ARBA00022723"/>
    </source>
</evidence>
<dbReference type="Pfam" id="PF00408">
    <property type="entry name" value="PGM_PMM_IV"/>
    <property type="match status" value="1"/>
</dbReference>
<feature type="domain" description="Alpha-D-phosphohexomutase alpha/beta/alpha" evidence="9">
    <location>
        <begin position="41"/>
        <end position="179"/>
    </location>
</feature>
<dbReference type="Proteomes" id="UP000184774">
    <property type="component" value="Unassembled WGS sequence"/>
</dbReference>
<evidence type="ECO:0000256" key="6">
    <source>
        <dbReference type="ARBA" id="ARBA00023235"/>
    </source>
</evidence>
<evidence type="ECO:0000256" key="2">
    <source>
        <dbReference type="ARBA" id="ARBA00010231"/>
    </source>
</evidence>
<dbReference type="InterPro" id="IPR016066">
    <property type="entry name" value="A-D-PHexomutase_CS"/>
</dbReference>
<keyword evidence="6 12" id="KW-0413">Isomerase</keyword>
<dbReference type="PRINTS" id="PR00509">
    <property type="entry name" value="PGMPMM"/>
</dbReference>
<evidence type="ECO:0000259" key="9">
    <source>
        <dbReference type="Pfam" id="PF02878"/>
    </source>
</evidence>
<dbReference type="InterPro" id="IPR016055">
    <property type="entry name" value="A-D-PHexomutase_a/b/a-I/II/III"/>
</dbReference>
<feature type="domain" description="Alpha-D-phosphohexomutase alpha/beta/alpha" evidence="10">
    <location>
        <begin position="224"/>
        <end position="313"/>
    </location>
</feature>
<dbReference type="Pfam" id="PF02878">
    <property type="entry name" value="PGM_PMM_I"/>
    <property type="match status" value="1"/>
</dbReference>
<dbReference type="PROSITE" id="PS00710">
    <property type="entry name" value="PGM_PMM"/>
    <property type="match status" value="1"/>
</dbReference>
<feature type="domain" description="Alpha-D-phosphohexomutase alpha/beta/alpha" evidence="11">
    <location>
        <begin position="326"/>
        <end position="450"/>
    </location>
</feature>
<dbReference type="GO" id="GO:0004614">
    <property type="term" value="F:phosphoglucomutase activity"/>
    <property type="evidence" value="ECO:0007669"/>
    <property type="project" value="UniProtKB-EC"/>
</dbReference>
<dbReference type="CDD" id="cd05799">
    <property type="entry name" value="PGM2"/>
    <property type="match status" value="1"/>
</dbReference>
<sequence>MNEQFSRWLARDPDRTTQDELQALIDAGNQEELQDRFNSRLAFGTAGLRGKVGCGPNRMNRLVIQETATGLGNYLIQQVDQAKERGVIIGYDGRLDSRDFAYDTASVLVALGIKVYLTDQVAPTPVVAYGIRQLNTAAGVVVTASHNPPEYNGFKVYWENGAQIIPPHDQGIAQAIELASQQPLHTTCLTEAESELRLVWLSDDYYEAYRLAVHQHPLLQSGAQEKSGDDITIAYTAMHGVGAPYAEALLQEAGFTQVHSVAQQREPDGRFPTVNFPNPEEPGAMDLVIALAEQVGADLACANDPDADRFAVAARHSSGDFQMLTGDQVGSLLGDYLLEKVLEKEKGHTQQVLVGNTIVSSSLLEKIAEHYHATYFKTLTGFKWLTNVAMQQQHADLPFLFAYEEALGYTIGTQVWDKDGLSTLLAFVQMCTALKRDGQTVWDRLEAIYRRHGLYVTAQKSIALSPETPPIGDALRADPPQTIAGRQVMVTEDYKTSQRHLADGQTESIDLPVSDVLVYQLDGGARVIVRPSGTEPKLKCYYELVTDIAADEAFQNAQQRADEQLSMLIAEHQIHLQ</sequence>
<feature type="domain" description="Alpha-D-phosphohexomutase C-terminal" evidence="8">
    <location>
        <begin position="513"/>
        <end position="547"/>
    </location>
</feature>
<dbReference type="InterPro" id="IPR005845">
    <property type="entry name" value="A-D-PHexomutase_a/b/a-II"/>
</dbReference>
<dbReference type="InterPro" id="IPR005846">
    <property type="entry name" value="A-D-PHexomutase_a/b/a-III"/>
</dbReference>
<keyword evidence="5 7" id="KW-0460">Magnesium</keyword>
<dbReference type="SUPFAM" id="SSF55957">
    <property type="entry name" value="Phosphoglucomutase, C-terminal domain"/>
    <property type="match status" value="1"/>
</dbReference>
<keyword evidence="4 7" id="KW-0479">Metal-binding</keyword>
<evidence type="ECO:0000259" key="8">
    <source>
        <dbReference type="Pfam" id="PF00408"/>
    </source>
</evidence>
<dbReference type="RefSeq" id="WP_074371965.1">
    <property type="nucleotide sequence ID" value="NZ_AP024908.1"/>
</dbReference>
<evidence type="ECO:0000259" key="10">
    <source>
        <dbReference type="Pfam" id="PF02879"/>
    </source>
</evidence>
<dbReference type="InterPro" id="IPR005844">
    <property type="entry name" value="A-D-PHexomutase_a/b/a-I"/>
</dbReference>
<dbReference type="AlphaFoldDB" id="A0A1N6M1S0"/>
<name>A0A1N6M1S0_9VIBR</name>
<dbReference type="EC" id="5.4.2.2" evidence="12"/>
<evidence type="ECO:0000259" key="11">
    <source>
        <dbReference type="Pfam" id="PF02880"/>
    </source>
</evidence>
<dbReference type="PANTHER" id="PTHR45745">
    <property type="entry name" value="PHOSPHOMANNOMUTASE 45A"/>
    <property type="match status" value="1"/>
</dbReference>
<gene>
    <name evidence="12" type="primary">pgcA</name>
    <name evidence="12" type="ORF">VSP9026_01035</name>
</gene>
<dbReference type="SUPFAM" id="SSF53738">
    <property type="entry name" value="Phosphoglucomutase, first 3 domains"/>
    <property type="match status" value="3"/>
</dbReference>
<dbReference type="InterPro" id="IPR036900">
    <property type="entry name" value="A-D-PHexomutase_C_sf"/>
</dbReference>
<evidence type="ECO:0000256" key="1">
    <source>
        <dbReference type="ARBA" id="ARBA00001946"/>
    </source>
</evidence>
<evidence type="ECO:0000256" key="5">
    <source>
        <dbReference type="ARBA" id="ARBA00022842"/>
    </source>
</evidence>
<dbReference type="EMBL" id="FSSB01000008">
    <property type="protein sequence ID" value="SIO93370.1"/>
    <property type="molecule type" value="Genomic_DNA"/>
</dbReference>
<organism evidence="12 13">
    <name type="scientific">Vibrio spartinae</name>
    <dbReference type="NCBI Taxonomy" id="1918945"/>
    <lineage>
        <taxon>Bacteria</taxon>
        <taxon>Pseudomonadati</taxon>
        <taxon>Pseudomonadota</taxon>
        <taxon>Gammaproteobacteria</taxon>
        <taxon>Vibrionales</taxon>
        <taxon>Vibrionaceae</taxon>
        <taxon>Vibrio</taxon>
    </lineage>
</organism>